<protein>
    <submittedName>
        <fullName evidence="1">Uncharacterized protein</fullName>
    </submittedName>
</protein>
<comment type="caution">
    <text evidence="1">The sequence shown here is derived from an EMBL/GenBank/DDBJ whole genome shotgun (WGS) entry which is preliminary data.</text>
</comment>
<gene>
    <name evidence="1" type="ORF">KUTeg_021497</name>
</gene>
<keyword evidence="2" id="KW-1185">Reference proteome</keyword>
<reference evidence="1 2" key="1">
    <citation type="submission" date="2022-12" db="EMBL/GenBank/DDBJ databases">
        <title>Chromosome-level genome of Tegillarca granosa.</title>
        <authorList>
            <person name="Kim J."/>
        </authorList>
    </citation>
    <scope>NUCLEOTIDE SEQUENCE [LARGE SCALE GENOMIC DNA]</scope>
    <source>
        <strain evidence="1">Teg-2019</strain>
        <tissue evidence="1">Adductor muscle</tissue>
    </source>
</reference>
<dbReference type="Proteomes" id="UP001217089">
    <property type="component" value="Unassembled WGS sequence"/>
</dbReference>
<evidence type="ECO:0000313" key="1">
    <source>
        <dbReference type="EMBL" id="KAJ8299978.1"/>
    </source>
</evidence>
<proteinExistence type="predicted"/>
<organism evidence="1 2">
    <name type="scientific">Tegillarca granosa</name>
    <name type="common">Malaysian cockle</name>
    <name type="synonym">Anadara granosa</name>
    <dbReference type="NCBI Taxonomy" id="220873"/>
    <lineage>
        <taxon>Eukaryota</taxon>
        <taxon>Metazoa</taxon>
        <taxon>Spiralia</taxon>
        <taxon>Lophotrochozoa</taxon>
        <taxon>Mollusca</taxon>
        <taxon>Bivalvia</taxon>
        <taxon>Autobranchia</taxon>
        <taxon>Pteriomorphia</taxon>
        <taxon>Arcoida</taxon>
        <taxon>Arcoidea</taxon>
        <taxon>Arcidae</taxon>
        <taxon>Tegillarca</taxon>
    </lineage>
</organism>
<dbReference type="EMBL" id="JARBDR010000919">
    <property type="protein sequence ID" value="KAJ8299978.1"/>
    <property type="molecule type" value="Genomic_DNA"/>
</dbReference>
<accession>A0ABQ9E3G4</accession>
<sequence>MQKENCTYPRGNTSTAHLKQIKQADNDLSRVKLLARVKLMGEYLNSSLYVTSNIYPTSDTKCHRMIQAAIACNILGECQTEYFKQLLVNIMQKENCTYPRGITSTTHLKQISRIHDGFDDDGVFDAGSTIKYLQKNNVENKLVVVS</sequence>
<name>A0ABQ9E3G4_TEGGR</name>
<evidence type="ECO:0000313" key="2">
    <source>
        <dbReference type="Proteomes" id="UP001217089"/>
    </source>
</evidence>